<dbReference type="EMBL" id="JAFIMR010000003">
    <property type="protein sequence ID" value="KAI1879809.1"/>
    <property type="molecule type" value="Genomic_DNA"/>
</dbReference>
<evidence type="ECO:0000313" key="3">
    <source>
        <dbReference type="EMBL" id="KAI1879809.1"/>
    </source>
</evidence>
<evidence type="ECO:0000256" key="2">
    <source>
        <dbReference type="SAM" id="MobiDB-lite"/>
    </source>
</evidence>
<organism evidence="3 4">
    <name type="scientific">Neoarthrinium moseri</name>
    <dbReference type="NCBI Taxonomy" id="1658444"/>
    <lineage>
        <taxon>Eukaryota</taxon>
        <taxon>Fungi</taxon>
        <taxon>Dikarya</taxon>
        <taxon>Ascomycota</taxon>
        <taxon>Pezizomycotina</taxon>
        <taxon>Sordariomycetes</taxon>
        <taxon>Xylariomycetidae</taxon>
        <taxon>Amphisphaeriales</taxon>
        <taxon>Apiosporaceae</taxon>
        <taxon>Neoarthrinium</taxon>
    </lineage>
</organism>
<feature type="region of interest" description="Disordered" evidence="2">
    <location>
        <begin position="236"/>
        <end position="256"/>
    </location>
</feature>
<comment type="caution">
    <text evidence="3">The sequence shown here is derived from an EMBL/GenBank/DDBJ whole genome shotgun (WGS) entry which is preliminary data.</text>
</comment>
<feature type="compositionally biased region" description="Acidic residues" evidence="2">
    <location>
        <begin position="238"/>
        <end position="256"/>
    </location>
</feature>
<evidence type="ECO:0000256" key="1">
    <source>
        <dbReference type="SAM" id="Coils"/>
    </source>
</evidence>
<gene>
    <name evidence="3" type="ORF">JX265_001430</name>
</gene>
<dbReference type="Proteomes" id="UP000829685">
    <property type="component" value="Unassembled WGS sequence"/>
</dbReference>
<dbReference type="AlphaFoldDB" id="A0A9Q0AQP5"/>
<keyword evidence="4" id="KW-1185">Reference proteome</keyword>
<name>A0A9Q0AQP5_9PEZI</name>
<evidence type="ECO:0000313" key="4">
    <source>
        <dbReference type="Proteomes" id="UP000829685"/>
    </source>
</evidence>
<accession>A0A9Q0AQP5</accession>
<reference evidence="3" key="1">
    <citation type="submission" date="2021-03" db="EMBL/GenBank/DDBJ databases">
        <title>Revisited historic fungal species revealed as producer of novel bioactive compounds through whole genome sequencing and comparative genomics.</title>
        <authorList>
            <person name="Vignolle G.A."/>
            <person name="Hochenegger N."/>
            <person name="Mach R.L."/>
            <person name="Mach-Aigner A.R."/>
            <person name="Javad Rahimi M."/>
            <person name="Salim K.A."/>
            <person name="Chan C.M."/>
            <person name="Lim L.B.L."/>
            <person name="Cai F."/>
            <person name="Druzhinina I.S."/>
            <person name="U'Ren J.M."/>
            <person name="Derntl C."/>
        </authorList>
    </citation>
    <scope>NUCLEOTIDE SEQUENCE</scope>
    <source>
        <strain evidence="3">TUCIM 5799</strain>
    </source>
</reference>
<proteinExistence type="predicted"/>
<feature type="coiled-coil region" evidence="1">
    <location>
        <begin position="83"/>
        <end position="152"/>
    </location>
</feature>
<keyword evidence="1" id="KW-0175">Coiled coil</keyword>
<sequence>MVFAGKFIEQQALPNLHFGGRKGSRAVPVALIQAFKRVGSLDSIADTIQHSEQAWTRYAQKQSHSHEAAKEHDDTVQFMRSIIESQQTELIAINESKKDLEGELESFKKKTASLKDVVEEFSMALAASREEAKDLSRRCQTLELENRRLQRQAQVQAFGSAIQSSSFMAEPLGCEREMRALATQLATATDDVTKRIIEVKDLNENIEALSSDARVMAKRNELLSQKNEELQKRLAELTAEDDGLQDDTTDSSDDESIEELKKLIVKKGTAKPGLTQLKARRIPSGVDQESTYETIFC</sequence>
<protein>
    <submittedName>
        <fullName evidence="3">Uncharacterized protein</fullName>
    </submittedName>
</protein>